<dbReference type="SUPFAM" id="SSF56112">
    <property type="entry name" value="Protein kinase-like (PK-like)"/>
    <property type="match status" value="1"/>
</dbReference>
<dbReference type="InterPro" id="IPR011009">
    <property type="entry name" value="Kinase-like_dom_sf"/>
</dbReference>
<gene>
    <name evidence="1" type="ORF">HYC85_012000</name>
</gene>
<dbReference type="Proteomes" id="UP000593564">
    <property type="component" value="Unassembled WGS sequence"/>
</dbReference>
<dbReference type="EMBL" id="JACBKZ010000005">
    <property type="protein sequence ID" value="KAF5950007.1"/>
    <property type="molecule type" value="Genomic_DNA"/>
</dbReference>
<reference evidence="1 2" key="2">
    <citation type="submission" date="2020-07" db="EMBL/GenBank/DDBJ databases">
        <title>Genome assembly of wild tea tree DASZ reveals pedigree and selection history of tea varieties.</title>
        <authorList>
            <person name="Zhang W."/>
        </authorList>
    </citation>
    <scope>NUCLEOTIDE SEQUENCE [LARGE SCALE GENOMIC DNA]</scope>
    <source>
        <strain evidence="2">cv. G240</strain>
        <tissue evidence="1">Leaf</tissue>
    </source>
</reference>
<protein>
    <recommendedName>
        <fullName evidence="3">Serine-threonine/tyrosine-protein kinase catalytic domain-containing protein</fullName>
    </recommendedName>
</protein>
<evidence type="ECO:0000313" key="2">
    <source>
        <dbReference type="Proteomes" id="UP000593564"/>
    </source>
</evidence>
<organism evidence="1 2">
    <name type="scientific">Camellia sinensis</name>
    <name type="common">Tea plant</name>
    <name type="synonym">Thea sinensis</name>
    <dbReference type="NCBI Taxonomy" id="4442"/>
    <lineage>
        <taxon>Eukaryota</taxon>
        <taxon>Viridiplantae</taxon>
        <taxon>Streptophyta</taxon>
        <taxon>Embryophyta</taxon>
        <taxon>Tracheophyta</taxon>
        <taxon>Spermatophyta</taxon>
        <taxon>Magnoliopsida</taxon>
        <taxon>eudicotyledons</taxon>
        <taxon>Gunneridae</taxon>
        <taxon>Pentapetalae</taxon>
        <taxon>asterids</taxon>
        <taxon>Ericales</taxon>
        <taxon>Theaceae</taxon>
        <taxon>Camellia</taxon>
    </lineage>
</organism>
<accession>A0A7J7HBV3</accession>
<comment type="caution">
    <text evidence="1">The sequence shown here is derived from an EMBL/GenBank/DDBJ whole genome shotgun (WGS) entry which is preliminary data.</text>
</comment>
<keyword evidence="2" id="KW-1185">Reference proteome</keyword>
<proteinExistence type="predicted"/>
<dbReference type="AlphaFoldDB" id="A0A7J7HBV3"/>
<sequence length="127" mass="14193">MNRVEDTKVELLTRKEHCMATIAEGSANFDSNLVEWIINLVSTSFSLQDVVDDTLIGLGFDGEIFEFMNIACKCVQSVPEQRPTMLEVYQTMRATGEKHGLVDDSKMWKETEIATASASEGDVEIIQ</sequence>
<dbReference type="Gene3D" id="1.10.510.10">
    <property type="entry name" value="Transferase(Phosphotransferase) domain 1"/>
    <property type="match status" value="1"/>
</dbReference>
<evidence type="ECO:0000313" key="1">
    <source>
        <dbReference type="EMBL" id="KAF5950007.1"/>
    </source>
</evidence>
<name>A0A7J7HBV3_CAMSI</name>
<reference evidence="2" key="1">
    <citation type="journal article" date="2020" name="Nat. Commun.">
        <title>Genome assembly of wild tea tree DASZ reveals pedigree and selection history of tea varieties.</title>
        <authorList>
            <person name="Zhang W."/>
            <person name="Zhang Y."/>
            <person name="Qiu H."/>
            <person name="Guo Y."/>
            <person name="Wan H."/>
            <person name="Zhang X."/>
            <person name="Scossa F."/>
            <person name="Alseekh S."/>
            <person name="Zhang Q."/>
            <person name="Wang P."/>
            <person name="Xu L."/>
            <person name="Schmidt M.H."/>
            <person name="Jia X."/>
            <person name="Li D."/>
            <person name="Zhu A."/>
            <person name="Guo F."/>
            <person name="Chen W."/>
            <person name="Ni D."/>
            <person name="Usadel B."/>
            <person name="Fernie A.R."/>
            <person name="Wen W."/>
        </authorList>
    </citation>
    <scope>NUCLEOTIDE SEQUENCE [LARGE SCALE GENOMIC DNA]</scope>
    <source>
        <strain evidence="2">cv. G240</strain>
    </source>
</reference>
<evidence type="ECO:0008006" key="3">
    <source>
        <dbReference type="Google" id="ProtNLM"/>
    </source>
</evidence>